<keyword evidence="5" id="KW-0503">Monooxygenase</keyword>
<evidence type="ECO:0000259" key="7">
    <source>
        <dbReference type="Pfam" id="PF01494"/>
    </source>
</evidence>
<accession>A0A423XL35</accession>
<dbReference type="SUPFAM" id="SSF51905">
    <property type="entry name" value="FAD/NAD(P)-binding domain"/>
    <property type="match status" value="1"/>
</dbReference>
<evidence type="ECO:0000256" key="2">
    <source>
        <dbReference type="ARBA" id="ARBA00022630"/>
    </source>
</evidence>
<evidence type="ECO:0000256" key="4">
    <source>
        <dbReference type="ARBA" id="ARBA00023002"/>
    </source>
</evidence>
<dbReference type="PANTHER" id="PTHR13789">
    <property type="entry name" value="MONOOXYGENASE"/>
    <property type="match status" value="1"/>
</dbReference>
<organism evidence="8 9">
    <name type="scientific">Cytospora leucostoma</name>
    <dbReference type="NCBI Taxonomy" id="1230097"/>
    <lineage>
        <taxon>Eukaryota</taxon>
        <taxon>Fungi</taxon>
        <taxon>Dikarya</taxon>
        <taxon>Ascomycota</taxon>
        <taxon>Pezizomycotina</taxon>
        <taxon>Sordariomycetes</taxon>
        <taxon>Sordariomycetidae</taxon>
        <taxon>Diaporthales</taxon>
        <taxon>Cytosporaceae</taxon>
        <taxon>Cytospora</taxon>
    </lineage>
</organism>
<gene>
    <name evidence="8" type="ORF">VPNG_01393</name>
</gene>
<reference evidence="8 9" key="1">
    <citation type="submission" date="2015-09" db="EMBL/GenBank/DDBJ databases">
        <title>Host preference determinants of Valsa canker pathogens revealed by comparative genomics.</title>
        <authorList>
            <person name="Yin Z."/>
            <person name="Huang L."/>
        </authorList>
    </citation>
    <scope>NUCLEOTIDE SEQUENCE [LARGE SCALE GENOMIC DNA]</scope>
    <source>
        <strain evidence="8 9">SXYLt</strain>
    </source>
</reference>
<dbReference type="InterPro" id="IPR002938">
    <property type="entry name" value="FAD-bd"/>
</dbReference>
<dbReference type="AlphaFoldDB" id="A0A423XL35"/>
<sequence>MAVESDPTAATSDGRSSVNSDYHQPTSPIKLDVIVVGAGISGLATAVSTALSGHNVKVFETAKELLEVGAGIQVTPNSTRILQRWGLPDSVWRSASEPTSLSIHRYTGNVLAHEDNFHSNIRRKYHSPFLDMHRVDLQLSLYQRAKQLGVQFCLGEKVDGIDIEAAEITTKCGHSANADIIVAADGLWSKTAASFRGKTNPPLPTGDLAYRVVLNIEAVEDDSELSAWVRVPAVHFWIGPGQELPTWINDKSNFVFV</sequence>
<proteinExistence type="inferred from homology"/>
<dbReference type="GO" id="GO:0071949">
    <property type="term" value="F:FAD binding"/>
    <property type="evidence" value="ECO:0007669"/>
    <property type="project" value="InterPro"/>
</dbReference>
<evidence type="ECO:0000256" key="6">
    <source>
        <dbReference type="SAM" id="MobiDB-lite"/>
    </source>
</evidence>
<name>A0A423XL35_9PEZI</name>
<feature type="region of interest" description="Disordered" evidence="6">
    <location>
        <begin position="1"/>
        <end position="24"/>
    </location>
</feature>
<evidence type="ECO:0000256" key="1">
    <source>
        <dbReference type="ARBA" id="ARBA00007992"/>
    </source>
</evidence>
<dbReference type="InterPro" id="IPR050493">
    <property type="entry name" value="FAD-dep_Monooxygenase_BioMet"/>
</dbReference>
<dbReference type="Pfam" id="PF01494">
    <property type="entry name" value="FAD_binding_3"/>
    <property type="match status" value="1"/>
</dbReference>
<dbReference type="GO" id="GO:0004497">
    <property type="term" value="F:monooxygenase activity"/>
    <property type="evidence" value="ECO:0007669"/>
    <property type="project" value="UniProtKB-KW"/>
</dbReference>
<dbReference type="OrthoDB" id="420606at2759"/>
<evidence type="ECO:0000313" key="9">
    <source>
        <dbReference type="Proteomes" id="UP000285146"/>
    </source>
</evidence>
<dbReference type="STRING" id="1230097.A0A423XL35"/>
<protein>
    <recommendedName>
        <fullName evidence="7">FAD-binding domain-containing protein</fullName>
    </recommendedName>
</protein>
<dbReference type="PRINTS" id="PR00420">
    <property type="entry name" value="RNGMNOXGNASE"/>
</dbReference>
<keyword evidence="9" id="KW-1185">Reference proteome</keyword>
<dbReference type="PANTHER" id="PTHR13789:SF238">
    <property type="entry name" value="PUTATIVE (AFU_ORTHOLOGUE AFUA_2G01680)-RELATED"/>
    <property type="match status" value="1"/>
</dbReference>
<keyword evidence="4" id="KW-0560">Oxidoreductase</keyword>
<evidence type="ECO:0000256" key="5">
    <source>
        <dbReference type="ARBA" id="ARBA00023033"/>
    </source>
</evidence>
<dbReference type="Gene3D" id="3.50.50.60">
    <property type="entry name" value="FAD/NAD(P)-binding domain"/>
    <property type="match status" value="1"/>
</dbReference>
<feature type="domain" description="FAD-binding" evidence="7">
    <location>
        <begin position="31"/>
        <end position="196"/>
    </location>
</feature>
<dbReference type="Proteomes" id="UP000285146">
    <property type="component" value="Unassembled WGS sequence"/>
</dbReference>
<evidence type="ECO:0000313" key="8">
    <source>
        <dbReference type="EMBL" id="ROW17101.1"/>
    </source>
</evidence>
<feature type="compositionally biased region" description="Polar residues" evidence="6">
    <location>
        <begin position="8"/>
        <end position="24"/>
    </location>
</feature>
<dbReference type="InParanoid" id="A0A423XL35"/>
<comment type="caution">
    <text evidence="8">The sequence shown here is derived from an EMBL/GenBank/DDBJ whole genome shotgun (WGS) entry which is preliminary data.</text>
</comment>
<keyword evidence="2" id="KW-0285">Flavoprotein</keyword>
<dbReference type="InterPro" id="IPR036188">
    <property type="entry name" value="FAD/NAD-bd_sf"/>
</dbReference>
<comment type="similarity">
    <text evidence="1">Belongs to the paxM FAD-dependent monooxygenase family.</text>
</comment>
<evidence type="ECO:0000256" key="3">
    <source>
        <dbReference type="ARBA" id="ARBA00022827"/>
    </source>
</evidence>
<dbReference type="EMBL" id="LKEB01000003">
    <property type="protein sequence ID" value="ROW17101.1"/>
    <property type="molecule type" value="Genomic_DNA"/>
</dbReference>
<keyword evidence="3" id="KW-0274">FAD</keyword>